<protein>
    <recommendedName>
        <fullName evidence="4">Lipoprotein</fullName>
    </recommendedName>
</protein>
<name>A0ABQ0SSN1_9BACL</name>
<accession>A0ABQ0SSN1</accession>
<sequence>MNGLFRSILVLATGLLALTACSQTTGPASETVSVPLPPPPPVSPYLSITATTEQGKNLYFTYQFDTKTVQHVIETPDTAQYPLGAVDLQNGALFYAERDATGSDQLVKLDLATQRKETLTTDLFAINSIIPTGDKVILATAEKRKDVVQLASYDLRANTLTYWMKPEDHDTSVRSLSYNPFTRKLYATLYSFAESSQNMEKANETQADDVVAATHRVVEYDLNGNALRELYKAREVIPSFSVSKDAKLALVRSAPMVHKQRENYLHYLGSGKKEKLDLPELGRIEEMYLSVDKQGFYFAGTVKNPPKHLAPVAGALNGLYYYDFATRTITLLFSRPDTYINNFVLLDGASAAAQ</sequence>
<gene>
    <name evidence="2" type="ORF">BAG01nite_29400</name>
</gene>
<evidence type="ECO:0000313" key="3">
    <source>
        <dbReference type="Proteomes" id="UP000317180"/>
    </source>
</evidence>
<organism evidence="2 3">
    <name type="scientific">Brevibacillus agri</name>
    <dbReference type="NCBI Taxonomy" id="51101"/>
    <lineage>
        <taxon>Bacteria</taxon>
        <taxon>Bacillati</taxon>
        <taxon>Bacillota</taxon>
        <taxon>Bacilli</taxon>
        <taxon>Bacillales</taxon>
        <taxon>Paenibacillaceae</taxon>
        <taxon>Brevibacillus</taxon>
    </lineage>
</organism>
<dbReference type="RefSeq" id="WP_025845376.1">
    <property type="nucleotide sequence ID" value="NZ_BJOD01000029.1"/>
</dbReference>
<evidence type="ECO:0000313" key="2">
    <source>
        <dbReference type="EMBL" id="GED26838.1"/>
    </source>
</evidence>
<proteinExistence type="predicted"/>
<reference evidence="2 3" key="1">
    <citation type="submission" date="2019-06" db="EMBL/GenBank/DDBJ databases">
        <title>Whole genome shotgun sequence of Brevibacillus agri NBRC 15538.</title>
        <authorList>
            <person name="Hosoyama A."/>
            <person name="Uohara A."/>
            <person name="Ohji S."/>
            <person name="Ichikawa N."/>
        </authorList>
    </citation>
    <scope>NUCLEOTIDE SEQUENCE [LARGE SCALE GENOMIC DNA]</scope>
    <source>
        <strain evidence="2 3">NBRC 15538</strain>
    </source>
</reference>
<dbReference type="PROSITE" id="PS51257">
    <property type="entry name" value="PROKAR_LIPOPROTEIN"/>
    <property type="match status" value="1"/>
</dbReference>
<comment type="caution">
    <text evidence="2">The sequence shown here is derived from an EMBL/GenBank/DDBJ whole genome shotgun (WGS) entry which is preliminary data.</text>
</comment>
<evidence type="ECO:0000256" key="1">
    <source>
        <dbReference type="SAM" id="SignalP"/>
    </source>
</evidence>
<feature type="signal peptide" evidence="1">
    <location>
        <begin position="1"/>
        <end position="22"/>
    </location>
</feature>
<feature type="chain" id="PRO_5045554201" description="Lipoprotein" evidence="1">
    <location>
        <begin position="23"/>
        <end position="354"/>
    </location>
</feature>
<dbReference type="GeneID" id="82813926"/>
<dbReference type="Proteomes" id="UP000317180">
    <property type="component" value="Unassembled WGS sequence"/>
</dbReference>
<evidence type="ECO:0008006" key="4">
    <source>
        <dbReference type="Google" id="ProtNLM"/>
    </source>
</evidence>
<dbReference type="EMBL" id="BJOD01000029">
    <property type="protein sequence ID" value="GED26838.1"/>
    <property type="molecule type" value="Genomic_DNA"/>
</dbReference>
<keyword evidence="1" id="KW-0732">Signal</keyword>
<keyword evidence="3" id="KW-1185">Reference proteome</keyword>
<dbReference type="SUPFAM" id="SSF82171">
    <property type="entry name" value="DPP6 N-terminal domain-like"/>
    <property type="match status" value="1"/>
</dbReference>